<evidence type="ECO:0000313" key="3">
    <source>
        <dbReference type="Proteomes" id="UP000309128"/>
    </source>
</evidence>
<dbReference type="Proteomes" id="UP000309128">
    <property type="component" value="Unassembled WGS sequence"/>
</dbReference>
<proteinExistence type="predicted"/>
<dbReference type="Pfam" id="PF05239">
    <property type="entry name" value="PRC"/>
    <property type="match status" value="1"/>
</dbReference>
<sequence length="131" mass="14567">MPFTAGSTHRGVVVTVQTEIRNLLECHVVGPDGEPIGEVGQVYLDERTEEPQWVTVRMGFLGMRQPFVPLAGAHRSGHEIRVPFDRETIHEAPHIDVDGHLTAAEEMELYRHYGLGPSIPPQRAGDHDNSL</sequence>
<organism evidence="2 3">
    <name type="scientific">Nonomuraea turkmeniaca</name>
    <dbReference type="NCBI Taxonomy" id="103838"/>
    <lineage>
        <taxon>Bacteria</taxon>
        <taxon>Bacillati</taxon>
        <taxon>Actinomycetota</taxon>
        <taxon>Actinomycetes</taxon>
        <taxon>Streptosporangiales</taxon>
        <taxon>Streptosporangiaceae</taxon>
        <taxon>Nonomuraea</taxon>
    </lineage>
</organism>
<dbReference type="AlphaFoldDB" id="A0A5S4FTY1"/>
<feature type="domain" description="PRC-barrel" evidence="1">
    <location>
        <begin position="19"/>
        <end position="85"/>
    </location>
</feature>
<evidence type="ECO:0000259" key="1">
    <source>
        <dbReference type="Pfam" id="PF05239"/>
    </source>
</evidence>
<protein>
    <recommendedName>
        <fullName evidence="1">PRC-barrel domain-containing protein</fullName>
    </recommendedName>
</protein>
<dbReference type="SUPFAM" id="SSF50346">
    <property type="entry name" value="PRC-barrel domain"/>
    <property type="match status" value="1"/>
</dbReference>
<dbReference type="GO" id="GO:0019684">
    <property type="term" value="P:photosynthesis, light reaction"/>
    <property type="evidence" value="ECO:0007669"/>
    <property type="project" value="InterPro"/>
</dbReference>
<evidence type="ECO:0000313" key="2">
    <source>
        <dbReference type="EMBL" id="TMR23844.1"/>
    </source>
</evidence>
<dbReference type="GO" id="GO:0030077">
    <property type="term" value="C:plasma membrane light-harvesting complex"/>
    <property type="evidence" value="ECO:0007669"/>
    <property type="project" value="InterPro"/>
</dbReference>
<reference evidence="2 3" key="1">
    <citation type="submission" date="2019-05" db="EMBL/GenBank/DDBJ databases">
        <title>Draft genome sequence of Nonomuraea turkmeniaca DSM 43926.</title>
        <authorList>
            <person name="Saricaoglu S."/>
            <person name="Isik K."/>
        </authorList>
    </citation>
    <scope>NUCLEOTIDE SEQUENCE [LARGE SCALE GENOMIC DNA]</scope>
    <source>
        <strain evidence="2 3">DSM 43926</strain>
    </source>
</reference>
<dbReference type="OrthoDB" id="3712018at2"/>
<name>A0A5S4FTY1_9ACTN</name>
<gene>
    <name evidence="2" type="ORF">ETD86_06740</name>
</gene>
<comment type="caution">
    <text evidence="2">The sequence shown here is derived from an EMBL/GenBank/DDBJ whole genome shotgun (WGS) entry which is preliminary data.</text>
</comment>
<dbReference type="EMBL" id="VCKY01000015">
    <property type="protein sequence ID" value="TMR23844.1"/>
    <property type="molecule type" value="Genomic_DNA"/>
</dbReference>
<accession>A0A5S4FTY1</accession>
<dbReference type="InterPro" id="IPR011033">
    <property type="entry name" value="PRC_barrel-like_sf"/>
</dbReference>
<dbReference type="InterPro" id="IPR027275">
    <property type="entry name" value="PRC-brl_dom"/>
</dbReference>
<dbReference type="InterPro" id="IPR014747">
    <property type="entry name" value="Bac_photo_RC_H_C"/>
</dbReference>
<dbReference type="Gene3D" id="3.90.50.10">
    <property type="entry name" value="Photosynthetic Reaction Center, subunit H, domain 2"/>
    <property type="match status" value="1"/>
</dbReference>
<keyword evidence="3" id="KW-1185">Reference proteome</keyword>